<dbReference type="Gene3D" id="3.30.460.10">
    <property type="entry name" value="Beta Polymerase, domain 2"/>
    <property type="match status" value="1"/>
</dbReference>
<dbReference type="InterPro" id="IPR043519">
    <property type="entry name" value="NT_sf"/>
</dbReference>
<gene>
    <name evidence="13" type="ORF">H9851_02510</name>
</gene>
<dbReference type="Pfam" id="PF01966">
    <property type="entry name" value="HD"/>
    <property type="match status" value="1"/>
</dbReference>
<evidence type="ECO:0000313" key="14">
    <source>
        <dbReference type="Proteomes" id="UP000886847"/>
    </source>
</evidence>
<name>A0A9D1W1J2_9FIRM</name>
<reference evidence="13" key="2">
    <citation type="submission" date="2021-04" db="EMBL/GenBank/DDBJ databases">
        <authorList>
            <person name="Gilroy R."/>
        </authorList>
    </citation>
    <scope>NUCLEOTIDE SEQUENCE</scope>
    <source>
        <strain evidence="13">2189</strain>
    </source>
</reference>
<organism evidence="13 14">
    <name type="scientific">Candidatus Borkfalkia faecavium</name>
    <dbReference type="NCBI Taxonomy" id="2838508"/>
    <lineage>
        <taxon>Bacteria</taxon>
        <taxon>Bacillati</taxon>
        <taxon>Bacillota</taxon>
        <taxon>Clostridia</taxon>
        <taxon>Christensenellales</taxon>
        <taxon>Christensenellaceae</taxon>
        <taxon>Candidatus Borkfalkia</taxon>
    </lineage>
</organism>
<feature type="domain" description="Poly A polymerase head" evidence="11">
    <location>
        <begin position="20"/>
        <end position="145"/>
    </location>
</feature>
<dbReference type="InterPro" id="IPR003607">
    <property type="entry name" value="HD/PDEase_dom"/>
</dbReference>
<evidence type="ECO:0000256" key="2">
    <source>
        <dbReference type="ARBA" id="ARBA00022694"/>
    </source>
</evidence>
<dbReference type="SUPFAM" id="SSF81301">
    <property type="entry name" value="Nucleotidyltransferase"/>
    <property type="match status" value="1"/>
</dbReference>
<keyword evidence="4" id="KW-0479">Metal-binding</keyword>
<evidence type="ECO:0000256" key="8">
    <source>
        <dbReference type="ARBA" id="ARBA00022884"/>
    </source>
</evidence>
<dbReference type="InterPro" id="IPR050124">
    <property type="entry name" value="tRNA_CCA-adding_enzyme"/>
</dbReference>
<reference evidence="13" key="1">
    <citation type="journal article" date="2021" name="PeerJ">
        <title>Extensive microbial diversity within the chicken gut microbiome revealed by metagenomics and culture.</title>
        <authorList>
            <person name="Gilroy R."/>
            <person name="Ravi A."/>
            <person name="Getino M."/>
            <person name="Pursley I."/>
            <person name="Horton D.L."/>
            <person name="Alikhan N.F."/>
            <person name="Baker D."/>
            <person name="Gharbi K."/>
            <person name="Hall N."/>
            <person name="Watson M."/>
            <person name="Adriaenssens E.M."/>
            <person name="Foster-Nyarko E."/>
            <person name="Jarju S."/>
            <person name="Secka A."/>
            <person name="Antonio M."/>
            <person name="Oren A."/>
            <person name="Chaudhuri R.R."/>
            <person name="La Ragione R."/>
            <person name="Hildebrand F."/>
            <person name="Pallen M.J."/>
        </authorList>
    </citation>
    <scope>NUCLEOTIDE SEQUENCE</scope>
    <source>
        <strain evidence="13">2189</strain>
    </source>
</reference>
<keyword evidence="5" id="KW-0547">Nucleotide-binding</keyword>
<keyword evidence="8 9" id="KW-0694">RNA-binding</keyword>
<keyword evidence="7" id="KW-0460">Magnesium</keyword>
<evidence type="ECO:0000256" key="10">
    <source>
        <dbReference type="SAM" id="MobiDB-lite"/>
    </source>
</evidence>
<protein>
    <submittedName>
        <fullName evidence="13">HD domain-containing protein</fullName>
    </submittedName>
</protein>
<dbReference type="AlphaFoldDB" id="A0A9D1W1J2"/>
<dbReference type="Gene3D" id="1.10.3090.10">
    <property type="entry name" value="cca-adding enzyme, domain 2"/>
    <property type="match status" value="1"/>
</dbReference>
<dbReference type="GO" id="GO:0008033">
    <property type="term" value="P:tRNA processing"/>
    <property type="evidence" value="ECO:0007669"/>
    <property type="project" value="UniProtKB-KW"/>
</dbReference>
<dbReference type="PANTHER" id="PTHR47545:SF1">
    <property type="entry name" value="MULTIFUNCTIONAL CCA PROTEIN"/>
    <property type="match status" value="1"/>
</dbReference>
<evidence type="ECO:0000259" key="11">
    <source>
        <dbReference type="Pfam" id="PF01743"/>
    </source>
</evidence>
<keyword evidence="6" id="KW-0067">ATP-binding</keyword>
<dbReference type="CDD" id="cd05398">
    <property type="entry name" value="NT_ClassII-CCAase"/>
    <property type="match status" value="1"/>
</dbReference>
<evidence type="ECO:0000313" key="13">
    <source>
        <dbReference type="EMBL" id="HIX50132.1"/>
    </source>
</evidence>
<dbReference type="CDD" id="cd00077">
    <property type="entry name" value="HDc"/>
    <property type="match status" value="1"/>
</dbReference>
<dbReference type="GO" id="GO:0003723">
    <property type="term" value="F:RNA binding"/>
    <property type="evidence" value="ECO:0007669"/>
    <property type="project" value="UniProtKB-KW"/>
</dbReference>
<evidence type="ECO:0000256" key="3">
    <source>
        <dbReference type="ARBA" id="ARBA00022695"/>
    </source>
</evidence>
<evidence type="ECO:0000256" key="1">
    <source>
        <dbReference type="ARBA" id="ARBA00022679"/>
    </source>
</evidence>
<proteinExistence type="inferred from homology"/>
<keyword evidence="2" id="KW-0819">tRNA processing</keyword>
<feature type="domain" description="HD" evidence="12">
    <location>
        <begin position="271"/>
        <end position="352"/>
    </location>
</feature>
<dbReference type="Pfam" id="PF01743">
    <property type="entry name" value="PolyA_pol"/>
    <property type="match status" value="1"/>
</dbReference>
<dbReference type="PANTHER" id="PTHR47545">
    <property type="entry name" value="MULTIFUNCTIONAL CCA PROTEIN"/>
    <property type="match status" value="1"/>
</dbReference>
<dbReference type="GO" id="GO:0046872">
    <property type="term" value="F:metal ion binding"/>
    <property type="evidence" value="ECO:0007669"/>
    <property type="project" value="UniProtKB-KW"/>
</dbReference>
<evidence type="ECO:0000256" key="6">
    <source>
        <dbReference type="ARBA" id="ARBA00022840"/>
    </source>
</evidence>
<evidence type="ECO:0000256" key="4">
    <source>
        <dbReference type="ARBA" id="ARBA00022723"/>
    </source>
</evidence>
<dbReference type="SUPFAM" id="SSF81891">
    <property type="entry name" value="Poly A polymerase C-terminal region-like"/>
    <property type="match status" value="1"/>
</dbReference>
<accession>A0A9D1W1J2</accession>
<dbReference type="InterPro" id="IPR006674">
    <property type="entry name" value="HD_domain"/>
</dbReference>
<keyword evidence="1 9" id="KW-0808">Transferase</keyword>
<dbReference type="InterPro" id="IPR002646">
    <property type="entry name" value="PolA_pol_head_dom"/>
</dbReference>
<dbReference type="Proteomes" id="UP000886847">
    <property type="component" value="Unassembled WGS sequence"/>
</dbReference>
<evidence type="ECO:0000256" key="7">
    <source>
        <dbReference type="ARBA" id="ARBA00022842"/>
    </source>
</evidence>
<dbReference type="GO" id="GO:0005524">
    <property type="term" value="F:ATP binding"/>
    <property type="evidence" value="ECO:0007669"/>
    <property type="project" value="UniProtKB-KW"/>
</dbReference>
<sequence>MRLNIPKRLRQLAEQADFPLYAVGGAVRDALAGLPASDDIDICAPADAEKFSALAEKAGIRASAVYKNTGTVLLEEEGRKIEFTSFRTDFYRGGEHAPCAVRFTDKIEEDALRRDFTCNAVYCDLKTGEVCDPLGGQKDIEERRMATTRPADEVFSEDGLRLMRLARQAAQLGFVPSLETILGAKFNAARIGLISAERIYAELLLLLHADEKYARQYAHYEGLKILEVTEVLNYILPELAAGKGLAQRSDFHDHDVLEHSFRTCKYADGSIRLAALLHDVGKPAAYLQTGRYHGHDVLGEGIAREILQRLKAPKKTTELVCRLTALHMYDLDGKARESKIRAFAVKNHDVYEPLLLLKQADYSGCKDDLSLCPTIAKWNAVTDKMKEEGVPFTLRELAVRGDELRGIVPAPETAKVLQKLLLFCAQDGRRNRKETLLREAAHIALEIQREEAAHPAQGQPKEKEEKR</sequence>
<evidence type="ECO:0000256" key="9">
    <source>
        <dbReference type="RuleBase" id="RU003953"/>
    </source>
</evidence>
<dbReference type="GO" id="GO:0016779">
    <property type="term" value="F:nucleotidyltransferase activity"/>
    <property type="evidence" value="ECO:0007669"/>
    <property type="project" value="UniProtKB-KW"/>
</dbReference>
<comment type="similarity">
    <text evidence="9">Belongs to the tRNA nucleotidyltransferase/poly(A) polymerase family.</text>
</comment>
<feature type="region of interest" description="Disordered" evidence="10">
    <location>
        <begin position="448"/>
        <end position="467"/>
    </location>
</feature>
<evidence type="ECO:0000256" key="5">
    <source>
        <dbReference type="ARBA" id="ARBA00022741"/>
    </source>
</evidence>
<keyword evidence="3" id="KW-0548">Nucleotidyltransferase</keyword>
<dbReference type="EMBL" id="DXEW01000011">
    <property type="protein sequence ID" value="HIX50132.1"/>
    <property type="molecule type" value="Genomic_DNA"/>
</dbReference>
<evidence type="ECO:0000259" key="12">
    <source>
        <dbReference type="Pfam" id="PF01966"/>
    </source>
</evidence>
<comment type="caution">
    <text evidence="13">The sequence shown here is derived from an EMBL/GenBank/DDBJ whole genome shotgun (WGS) entry which is preliminary data.</text>
</comment>